<dbReference type="RefSeq" id="WP_047916324.1">
    <property type="nucleotide sequence ID" value="NZ_LN774769.1"/>
</dbReference>
<dbReference type="Gene3D" id="2.40.30.200">
    <property type="match status" value="1"/>
</dbReference>
<organism evidence="1 2">
    <name type="scientific">Pseudolactococcus piscium MKFS47</name>
    <dbReference type="NCBI Taxonomy" id="297352"/>
    <lineage>
        <taxon>Bacteria</taxon>
        <taxon>Bacillati</taxon>
        <taxon>Bacillota</taxon>
        <taxon>Bacilli</taxon>
        <taxon>Lactobacillales</taxon>
        <taxon>Streptococcaceae</taxon>
        <taxon>Pseudolactococcus</taxon>
    </lineage>
</organism>
<dbReference type="KEGG" id="lpk:LACPI_2139"/>
<accession>A0A0D6DZD0</accession>
<evidence type="ECO:0000313" key="2">
    <source>
        <dbReference type="Proteomes" id="UP000033166"/>
    </source>
</evidence>
<dbReference type="HOGENOM" id="CLU_091718_3_1_9"/>
<gene>
    <name evidence="1" type="ORF">LACPI_2139</name>
</gene>
<protein>
    <submittedName>
        <fullName evidence="1">Prophage pi2 protein 43</fullName>
    </submittedName>
</protein>
<dbReference type="EMBL" id="LN774769">
    <property type="protein sequence ID" value="CEN29339.1"/>
    <property type="molecule type" value="Genomic_DNA"/>
</dbReference>
<reference evidence="2" key="1">
    <citation type="submission" date="2015-01" db="EMBL/GenBank/DDBJ databases">
        <authorList>
            <person name="Andreevskaya M."/>
        </authorList>
    </citation>
    <scope>NUCLEOTIDE SEQUENCE [LARGE SCALE GENOMIC DNA]</scope>
    <source>
        <strain evidence="2">MKFS47</strain>
    </source>
</reference>
<sequence>MADRFFKWLGKTSEDYSLIINSGVTDISPERDVEYIAINGLDGELSLDRGRYKNAAKSFPVTSDGVNIEENVTAISNWLKGSAGWHQLEDSSHPNHIYIAQISDEYNFETLLSDFGKAIIKFVIKPYKYLKVGLDEVILPSTITNPTNRLSKPIITIKGTGDISLKIGANTLSLKGVDGGVIVDSLTQTITSLDGSRTQFTKMTSYPFPFIEPGKQVVTKTGTITEVKIIPRWEDLV</sequence>
<proteinExistence type="predicted"/>
<name>A0A0D6DZD0_9LACT</name>
<dbReference type="AlphaFoldDB" id="A0A0D6DZD0"/>
<evidence type="ECO:0000313" key="1">
    <source>
        <dbReference type="EMBL" id="CEN29339.1"/>
    </source>
</evidence>
<dbReference type="Proteomes" id="UP000033166">
    <property type="component" value="Chromosome I"/>
</dbReference>